<feature type="transmembrane region" description="Helical" evidence="9">
    <location>
        <begin position="41"/>
        <end position="60"/>
    </location>
</feature>
<evidence type="ECO:0000256" key="2">
    <source>
        <dbReference type="ARBA" id="ARBA00006236"/>
    </source>
</evidence>
<feature type="transmembrane region" description="Helical" evidence="9">
    <location>
        <begin position="366"/>
        <end position="388"/>
    </location>
</feature>
<feature type="compositionally biased region" description="Basic and acidic residues" evidence="8">
    <location>
        <begin position="9"/>
        <end position="21"/>
    </location>
</feature>
<dbReference type="PANTHER" id="PTHR23502:SF132">
    <property type="entry name" value="POLYAMINE TRANSPORTER 2-RELATED"/>
    <property type="match status" value="1"/>
</dbReference>
<dbReference type="Pfam" id="PF07690">
    <property type="entry name" value="MFS_1"/>
    <property type="match status" value="1"/>
</dbReference>
<dbReference type="GO" id="GO:0042910">
    <property type="term" value="F:xenobiotic transmembrane transporter activity"/>
    <property type="evidence" value="ECO:0007669"/>
    <property type="project" value="InterPro"/>
</dbReference>
<dbReference type="PANTHER" id="PTHR23502">
    <property type="entry name" value="MAJOR FACILITATOR SUPERFAMILY"/>
    <property type="match status" value="1"/>
</dbReference>
<evidence type="ECO:0000256" key="9">
    <source>
        <dbReference type="SAM" id="Phobius"/>
    </source>
</evidence>
<protein>
    <submittedName>
        <fullName evidence="11">DHA1 family bicyclomycin/chloramphenicol resistance-like MFS transporter</fullName>
    </submittedName>
</protein>
<evidence type="ECO:0000256" key="4">
    <source>
        <dbReference type="ARBA" id="ARBA00022475"/>
    </source>
</evidence>
<keyword evidence="4" id="KW-1003">Cell membrane</keyword>
<reference evidence="11 12" key="1">
    <citation type="submission" date="2017-10" db="EMBL/GenBank/DDBJ databases">
        <title>Sequencing the genomes of 1000 actinobacteria strains.</title>
        <authorList>
            <person name="Klenk H.-P."/>
        </authorList>
    </citation>
    <scope>NUCLEOTIDE SEQUENCE [LARGE SCALE GENOMIC DNA]</scope>
    <source>
        <strain evidence="11 12">DSM 21574</strain>
    </source>
</reference>
<comment type="subcellular location">
    <subcellularLocation>
        <location evidence="1">Cell membrane</location>
        <topology evidence="1">Multi-pass membrane protein</topology>
    </subcellularLocation>
</comment>
<proteinExistence type="inferred from homology"/>
<feature type="transmembrane region" description="Helical" evidence="9">
    <location>
        <begin position="281"/>
        <end position="302"/>
    </location>
</feature>
<keyword evidence="3" id="KW-0813">Transport</keyword>
<dbReference type="EMBL" id="PDJH01000001">
    <property type="protein sequence ID" value="PFG36099.1"/>
    <property type="molecule type" value="Genomic_DNA"/>
</dbReference>
<evidence type="ECO:0000256" key="1">
    <source>
        <dbReference type="ARBA" id="ARBA00004651"/>
    </source>
</evidence>
<comment type="similarity">
    <text evidence="2">Belongs to the major facilitator superfamily. Bcr/CmlA family.</text>
</comment>
<accession>A0A2A9ECZ3</accession>
<organism evidence="11 12">
    <name type="scientific">Flavimobilis soli</name>
    <dbReference type="NCBI Taxonomy" id="442709"/>
    <lineage>
        <taxon>Bacteria</taxon>
        <taxon>Bacillati</taxon>
        <taxon>Actinomycetota</taxon>
        <taxon>Actinomycetes</taxon>
        <taxon>Micrococcales</taxon>
        <taxon>Jonesiaceae</taxon>
        <taxon>Flavimobilis</taxon>
    </lineage>
</organism>
<feature type="transmembrane region" description="Helical" evidence="9">
    <location>
        <begin position="245"/>
        <end position="269"/>
    </location>
</feature>
<sequence>MKIGLSRGRPQDRIDKIERVSRTPNDPTHAPPAPRGAGFKWVLMLGALAALPAITVDMYLPSLPTVAVDLNSTAAAAQLTVSGMLLGGGIGQLVIGPFSDRFGRRLPVLLGVAAHVLVSLACIVAPTIEALIALRVLQGFFNAAASVVAIAVIRDRFVGAEAARLLSRLMLVIGVAPLFAPTVGGAIASRGTWHLVFAALAVIGAVLLVIVWRFMPETLPGDRRRIAGPRGVSAGYASLLKDKKFMAVAVIPGLGQAVIMSYVVGSTFVLQEEYGLSEQQFAIAFAINGVALVGSAQLNAALVRRVAPVRILRLALVVQLVLAGVLVAVSATGAGGLVALLCVLWLVLGMQGMIPANASMIALTPYGHMAGTAAALMGAMQAGLSGLISPLVGVFGGTGVAMASVMAFSIATAVTVLAIATPAYRRGGAWGDAS</sequence>
<feature type="region of interest" description="Disordered" evidence="8">
    <location>
        <begin position="1"/>
        <end position="33"/>
    </location>
</feature>
<keyword evidence="12" id="KW-1185">Reference proteome</keyword>
<evidence type="ECO:0000256" key="8">
    <source>
        <dbReference type="SAM" id="MobiDB-lite"/>
    </source>
</evidence>
<gene>
    <name evidence="11" type="ORF">ATL41_0808</name>
</gene>
<dbReference type="CDD" id="cd17320">
    <property type="entry name" value="MFS_MdfA_MDR_like"/>
    <property type="match status" value="1"/>
</dbReference>
<evidence type="ECO:0000313" key="11">
    <source>
        <dbReference type="EMBL" id="PFG36099.1"/>
    </source>
</evidence>
<dbReference type="InterPro" id="IPR005829">
    <property type="entry name" value="Sugar_transporter_CS"/>
</dbReference>
<dbReference type="GO" id="GO:1990961">
    <property type="term" value="P:xenobiotic detoxification by transmembrane export across the plasma membrane"/>
    <property type="evidence" value="ECO:0007669"/>
    <property type="project" value="InterPro"/>
</dbReference>
<dbReference type="Proteomes" id="UP000221394">
    <property type="component" value="Unassembled WGS sequence"/>
</dbReference>
<dbReference type="AlphaFoldDB" id="A0A2A9ECZ3"/>
<dbReference type="PROSITE" id="PS00216">
    <property type="entry name" value="SUGAR_TRANSPORT_1"/>
    <property type="match status" value="1"/>
</dbReference>
<feature type="transmembrane region" description="Helical" evidence="9">
    <location>
        <begin position="106"/>
        <end position="126"/>
    </location>
</feature>
<feature type="transmembrane region" description="Helical" evidence="9">
    <location>
        <begin position="337"/>
        <end position="354"/>
    </location>
</feature>
<feature type="domain" description="Major facilitator superfamily (MFS) profile" evidence="10">
    <location>
        <begin position="41"/>
        <end position="424"/>
    </location>
</feature>
<dbReference type="InterPro" id="IPR004812">
    <property type="entry name" value="Efflux_drug-R_Bcr/CmlA"/>
</dbReference>
<dbReference type="SUPFAM" id="SSF103473">
    <property type="entry name" value="MFS general substrate transporter"/>
    <property type="match status" value="1"/>
</dbReference>
<dbReference type="NCBIfam" id="TIGR00710">
    <property type="entry name" value="efflux_Bcr_CflA"/>
    <property type="match status" value="1"/>
</dbReference>
<evidence type="ECO:0000256" key="3">
    <source>
        <dbReference type="ARBA" id="ARBA00022448"/>
    </source>
</evidence>
<dbReference type="Gene3D" id="1.20.1720.10">
    <property type="entry name" value="Multidrug resistance protein D"/>
    <property type="match status" value="1"/>
</dbReference>
<comment type="caution">
    <text evidence="11">The sequence shown here is derived from an EMBL/GenBank/DDBJ whole genome shotgun (WGS) entry which is preliminary data.</text>
</comment>
<evidence type="ECO:0000256" key="5">
    <source>
        <dbReference type="ARBA" id="ARBA00022692"/>
    </source>
</evidence>
<dbReference type="GO" id="GO:0005886">
    <property type="term" value="C:plasma membrane"/>
    <property type="evidence" value="ECO:0007669"/>
    <property type="project" value="UniProtKB-SubCell"/>
</dbReference>
<dbReference type="InterPro" id="IPR020846">
    <property type="entry name" value="MFS_dom"/>
</dbReference>
<feature type="transmembrane region" description="Helical" evidence="9">
    <location>
        <begin position="193"/>
        <end position="215"/>
    </location>
</feature>
<name>A0A2A9ECZ3_9MICO</name>
<evidence type="ECO:0000256" key="6">
    <source>
        <dbReference type="ARBA" id="ARBA00022989"/>
    </source>
</evidence>
<evidence type="ECO:0000259" key="10">
    <source>
        <dbReference type="PROSITE" id="PS50850"/>
    </source>
</evidence>
<feature type="transmembrane region" description="Helical" evidence="9">
    <location>
        <begin position="165"/>
        <end position="187"/>
    </location>
</feature>
<feature type="transmembrane region" description="Helical" evidence="9">
    <location>
        <begin position="132"/>
        <end position="153"/>
    </location>
</feature>
<dbReference type="InterPro" id="IPR036259">
    <property type="entry name" value="MFS_trans_sf"/>
</dbReference>
<evidence type="ECO:0000256" key="7">
    <source>
        <dbReference type="ARBA" id="ARBA00023136"/>
    </source>
</evidence>
<evidence type="ECO:0000313" key="12">
    <source>
        <dbReference type="Proteomes" id="UP000221394"/>
    </source>
</evidence>
<keyword evidence="5 9" id="KW-0812">Transmembrane</keyword>
<dbReference type="InterPro" id="IPR011701">
    <property type="entry name" value="MFS"/>
</dbReference>
<keyword evidence="7 9" id="KW-0472">Membrane</keyword>
<dbReference type="PROSITE" id="PS50850">
    <property type="entry name" value="MFS"/>
    <property type="match status" value="1"/>
</dbReference>
<keyword evidence="6 9" id="KW-1133">Transmembrane helix</keyword>
<feature type="transmembrane region" description="Helical" evidence="9">
    <location>
        <begin position="400"/>
        <end position="420"/>
    </location>
</feature>
<feature type="transmembrane region" description="Helical" evidence="9">
    <location>
        <begin position="72"/>
        <end position="94"/>
    </location>
</feature>